<evidence type="ECO:0000256" key="2">
    <source>
        <dbReference type="SAM" id="SignalP"/>
    </source>
</evidence>
<gene>
    <name evidence="3" type="ORF">E8E13_010115</name>
</gene>
<name>A0A9P4TMN8_CURKU</name>
<dbReference type="EMBL" id="SWKU01000001">
    <property type="protein sequence ID" value="KAF3010929.1"/>
    <property type="molecule type" value="Genomic_DNA"/>
</dbReference>
<organism evidence="3 4">
    <name type="scientific">Curvularia kusanoi</name>
    <name type="common">Cochliobolus kusanoi</name>
    <dbReference type="NCBI Taxonomy" id="90978"/>
    <lineage>
        <taxon>Eukaryota</taxon>
        <taxon>Fungi</taxon>
        <taxon>Dikarya</taxon>
        <taxon>Ascomycota</taxon>
        <taxon>Pezizomycotina</taxon>
        <taxon>Dothideomycetes</taxon>
        <taxon>Pleosporomycetidae</taxon>
        <taxon>Pleosporales</taxon>
        <taxon>Pleosporineae</taxon>
        <taxon>Pleosporaceae</taxon>
        <taxon>Curvularia</taxon>
    </lineage>
</organism>
<comment type="caution">
    <text evidence="3">The sequence shown here is derived from an EMBL/GenBank/DDBJ whole genome shotgun (WGS) entry which is preliminary data.</text>
</comment>
<accession>A0A9P4TMN8</accession>
<keyword evidence="2" id="KW-0732">Signal</keyword>
<reference evidence="3" key="1">
    <citation type="submission" date="2019-04" db="EMBL/GenBank/DDBJ databases">
        <title>Sequencing of skin fungus with MAO and IRED activity.</title>
        <authorList>
            <person name="Marsaioli A.J."/>
            <person name="Bonatto J.M.C."/>
            <person name="Reis Junior O."/>
        </authorList>
    </citation>
    <scope>NUCLEOTIDE SEQUENCE</scope>
    <source>
        <strain evidence="3">30M1</strain>
    </source>
</reference>
<sequence>MRYAIVLGAAALVAASPAPQAFDPASLKGLSTPLQGPPVGVGPAQQTAYVQASAQAAAAAAATGASTAQAAKRSVNEKRTFWWWKPKQNNAPPAPQPGYGGYPANPPPAGNGGYPANPPPAGDGGYPVYPTTTVSTATSTSTAASTITTPAASQTTKAPSTTDGVVPSSCTPVSWTNTYEFTSIAACPTAVELGTYCGFINPLDPCAPLPAGAGTPPKDDTPEGFLNNPEYKQLAVSAKTPSGYEQSFVNLQGSTTGGGYISYKTLDSYDTGACSKFCDDTETCTGFNIYIERDPKWNPDQCSCSNPPSIINYKCSIWGQKVTKETATNSGQVRDDFKVVITGSNGYNKATYTPVTPPSCSKPQNCGNKIHDHPRYCMGQQTFPGPFDPSLCAAFAQKQNEVNRIKGVFGAWLSMFGMNKGACVQFQASYLEQAGLGFGTHCRLFTKKFASAEASLDISVGGTSSWGCQKSYTFDLDANASFNWGASWRN</sequence>
<feature type="signal peptide" evidence="2">
    <location>
        <begin position="1"/>
        <end position="15"/>
    </location>
</feature>
<evidence type="ECO:0000313" key="3">
    <source>
        <dbReference type="EMBL" id="KAF3010929.1"/>
    </source>
</evidence>
<evidence type="ECO:0000256" key="1">
    <source>
        <dbReference type="SAM" id="MobiDB-lite"/>
    </source>
</evidence>
<dbReference type="AlphaFoldDB" id="A0A9P4TMN8"/>
<evidence type="ECO:0000313" key="4">
    <source>
        <dbReference type="Proteomes" id="UP000801428"/>
    </source>
</evidence>
<dbReference type="PANTHER" id="PTHR36578:SF1">
    <property type="entry name" value="APPLE DOMAIN-CONTAINING PROTEIN"/>
    <property type="match status" value="1"/>
</dbReference>
<keyword evidence="4" id="KW-1185">Reference proteome</keyword>
<dbReference type="Proteomes" id="UP000801428">
    <property type="component" value="Unassembled WGS sequence"/>
</dbReference>
<dbReference type="PANTHER" id="PTHR36578">
    <property type="entry name" value="CHROMOSOME 15, WHOLE GENOME SHOTGUN SEQUENCE"/>
    <property type="match status" value="1"/>
</dbReference>
<dbReference type="OrthoDB" id="271448at2759"/>
<protein>
    <submittedName>
        <fullName evidence="3">Uncharacterized protein</fullName>
    </submittedName>
</protein>
<feature type="chain" id="PRO_5040241351" evidence="2">
    <location>
        <begin position="16"/>
        <end position="490"/>
    </location>
</feature>
<proteinExistence type="predicted"/>
<feature type="region of interest" description="Disordered" evidence="1">
    <location>
        <begin position="85"/>
        <end position="123"/>
    </location>
</feature>